<dbReference type="PANTHER" id="PTHR10887:SF495">
    <property type="entry name" value="HELICASE SENATAXIN ISOFORM X1-RELATED"/>
    <property type="match status" value="1"/>
</dbReference>
<feature type="domain" description="DNA2/NAM7 helicase helicase" evidence="2">
    <location>
        <begin position="827"/>
        <end position="998"/>
    </location>
</feature>
<gene>
    <name evidence="4" type="ORF">SKUN_00104</name>
</gene>
<dbReference type="PANTHER" id="PTHR10887">
    <property type="entry name" value="DNA2/NAM7 HELICASE FAMILY"/>
    <property type="match status" value="1"/>
</dbReference>
<dbReference type="KEGG" id="skn:SKUN_00104"/>
<organism evidence="4 5">
    <name type="scientific">Spiroplasma kunkelii CR2-3x</name>
    <dbReference type="NCBI Taxonomy" id="273035"/>
    <lineage>
        <taxon>Bacteria</taxon>
        <taxon>Bacillati</taxon>
        <taxon>Mycoplasmatota</taxon>
        <taxon>Mollicutes</taxon>
        <taxon>Entomoplasmatales</taxon>
        <taxon>Spiroplasmataceae</taxon>
        <taxon>Spiroplasma</taxon>
    </lineage>
</organism>
<feature type="coiled-coil region" evidence="1">
    <location>
        <begin position="714"/>
        <end position="869"/>
    </location>
</feature>
<protein>
    <submittedName>
        <fullName evidence="4">DNA/RNA helicase</fullName>
    </submittedName>
</protein>
<dbReference type="PATRIC" id="fig|273035.7.peg.121"/>
<dbReference type="STRING" id="273035.SKUN_00104"/>
<feature type="domain" description="DNA2/NAM7 helicase-like C-terminal" evidence="3">
    <location>
        <begin position="1028"/>
        <end position="1244"/>
    </location>
</feature>
<dbReference type="InterPro" id="IPR047187">
    <property type="entry name" value="SF1_C_Upf1"/>
</dbReference>
<dbReference type="InterPro" id="IPR045055">
    <property type="entry name" value="DNA2/NAM7-like"/>
</dbReference>
<dbReference type="CDD" id="cd18808">
    <property type="entry name" value="SF1_C_Upf1"/>
    <property type="match status" value="1"/>
</dbReference>
<accession>A0A0K2JF07</accession>
<dbReference type="RefSeq" id="WP_053390391.1">
    <property type="nucleotide sequence ID" value="NZ_CP010899.1"/>
</dbReference>
<reference evidence="4 5" key="1">
    <citation type="journal article" date="2015" name="Genome Announc.">
        <title>Complete Genome Sequence of Spiroplasma kunkelii Strain CR2-3x, Causal Agent of Corn Stunt Disease in Zea mays L.</title>
        <authorList>
            <person name="Davis R.E."/>
            <person name="Shao J."/>
            <person name="Dally E.L."/>
            <person name="Zhao Y."/>
            <person name="Gasparich G.E."/>
            <person name="Gaynor B.J."/>
            <person name="Athey J.C."/>
            <person name="Harrison N.A."/>
            <person name="Donofrio N."/>
        </authorList>
    </citation>
    <scope>NUCLEOTIDE SEQUENCE [LARGE SCALE GENOMIC DNA]</scope>
    <source>
        <strain evidence="4 5">CR2-3x</strain>
    </source>
</reference>
<dbReference type="OrthoDB" id="9757917at2"/>
<keyword evidence="4" id="KW-0378">Hydrolase</keyword>
<dbReference type="Gene3D" id="3.40.50.300">
    <property type="entry name" value="P-loop containing nucleotide triphosphate hydrolases"/>
    <property type="match status" value="3"/>
</dbReference>
<dbReference type="EMBL" id="CP010899">
    <property type="protein sequence ID" value="ALA97028.1"/>
    <property type="molecule type" value="Genomic_DNA"/>
</dbReference>
<dbReference type="InterPro" id="IPR027417">
    <property type="entry name" value="P-loop_NTPase"/>
</dbReference>
<keyword evidence="4" id="KW-0547">Nucleotide-binding</keyword>
<feature type="coiled-coil region" evidence="1">
    <location>
        <begin position="587"/>
        <end position="624"/>
    </location>
</feature>
<evidence type="ECO:0000256" key="1">
    <source>
        <dbReference type="SAM" id="Coils"/>
    </source>
</evidence>
<evidence type="ECO:0000259" key="2">
    <source>
        <dbReference type="Pfam" id="PF13086"/>
    </source>
</evidence>
<keyword evidence="5" id="KW-1185">Reference proteome</keyword>
<dbReference type="Pfam" id="PF13086">
    <property type="entry name" value="AAA_11"/>
    <property type="match status" value="2"/>
</dbReference>
<evidence type="ECO:0000313" key="5">
    <source>
        <dbReference type="Proteomes" id="UP000062963"/>
    </source>
</evidence>
<evidence type="ECO:0000313" key="4">
    <source>
        <dbReference type="EMBL" id="ALA97028.1"/>
    </source>
</evidence>
<dbReference type="GO" id="GO:0004386">
    <property type="term" value="F:helicase activity"/>
    <property type="evidence" value="ECO:0007669"/>
    <property type="project" value="UniProtKB-KW"/>
</dbReference>
<sequence length="1290" mass="151105">MTLIEFTIQGDKYNNKNLLLNLYFLTNPKSKFTDDDVKNLRLKKITTVQGLDTFLKHNICIADFFVCLINDQAKIKKDKKGSEKKLYDILIRFKSITLIDQMFDSNLSLTILGDIDPEIGIVNVKNIFLTAMEKRKQEFETLATGVVLEIADNFRIDEAKLRTIFDSNVIANIKFLTSYFVEEKERWLQYLHFQEQNLEYKRYNSCLYLNRKLTEYIKIPKTVPIGEKFHDVRFLSHNFWYVDKKTFTNKNLTISHLFEEIIIVELELLLDNLNKYSILKKLNNLSLANLQINRTYQKDVPLTLFSFNFSESYVQDGADIYDLGINISETKMQQKDIYDFKKKLIKIYMLENNIMQESDIDHETIKVTINQLEQYKIVNCFYEIKNEDEISFNELNKIIPSYGYLTYIGKGDSTLLRRSNVILDKISKNDVANPYLINYIFNIEDIKLKTQSNLIMEEQLIFASNNLNGNQQKAITKALNSQDIFLLQGPPGTGKTEFIAELVYQYAKLGKKVLISSQNHTAIDNVLTRLFKTPLLIPLRLTSDEVRKKNRFNDFNPDKLIFNNYRFIYDHLSRQYLTKWEGIGSDYENQKYELQKLKANAKMLEKEINDYKHYTQKLNTLATERETIINQKLQYLDDNRKLTIDINNIRNLLDFLVNINWTGIVTSTPDIVRLFNKHFVELLQKKIGFQIDDSYSLTETYKKLLTITTDNRMLRDKEIELATLKQVSQDLRDDDWMKQLTAVQNEILELKNQVTLKQENIVFQKEKEAFKNDLEQLLQKYEEQSVINQNKISEINEVKYEQEISYLQIEIRTLNHKINALKVEVENIVNSINTIFNLNLVVKDISGTINEIDKEINKIEHDINFVLQEKATKFNFVNNMITFLNKNYQISDFLTQENIKTNHFTPAMERDTINYANQFLQESVNVVAMTATSNQSYAQSKNKVLRDYNISDIDIKKFAFDVVIIDEVSKLTPMEIFMPLVYGKTVILVGDYRQLPPLMPYQEEDVALINEIYDQNYSYNDFLELVTNSLFKKIISKCDDSVKEILTNQYRSHEDIMRIVNVFYENQLQLGDKTNQNNEKQHYITVENKDGLKIFDSNKAIYWIDSSKDKTNMNFVYEQGESGSTSLFNWLEVDLTIKTLELIEAGYNNLTVKLKKQPKVAVISFYSLHVKKLLRAIKSLKFKNIKVEVSTVDDYQGRESEIVIVNTVRNPRKQLNSNKEFIKKYERLNVAFSRAKNMLIIIGAVSFFTNIDVEIPTIANPNITKTIKAYYEILRIIDSYGLVWSAKDLL</sequence>
<dbReference type="Pfam" id="PF13087">
    <property type="entry name" value="AAA_12"/>
    <property type="match status" value="1"/>
</dbReference>
<dbReference type="CDD" id="cd17934">
    <property type="entry name" value="DEXXQc_Upf1-like"/>
    <property type="match status" value="1"/>
</dbReference>
<dbReference type="InterPro" id="IPR041677">
    <property type="entry name" value="DNA2/NAM7_AAA_11"/>
</dbReference>
<proteinExistence type="predicted"/>
<feature type="domain" description="DNA2/NAM7 helicase helicase" evidence="2">
    <location>
        <begin position="466"/>
        <end position="620"/>
    </location>
</feature>
<dbReference type="SUPFAM" id="SSF52540">
    <property type="entry name" value="P-loop containing nucleoside triphosphate hydrolases"/>
    <property type="match status" value="1"/>
</dbReference>
<keyword evidence="4" id="KW-0347">Helicase</keyword>
<keyword evidence="4" id="KW-0067">ATP-binding</keyword>
<name>A0A0K2JF07_SPIKU</name>
<dbReference type="InterPro" id="IPR041679">
    <property type="entry name" value="DNA2/NAM7-like_C"/>
</dbReference>
<dbReference type="Proteomes" id="UP000062963">
    <property type="component" value="Chromosome"/>
</dbReference>
<keyword evidence="1" id="KW-0175">Coiled coil</keyword>
<evidence type="ECO:0000259" key="3">
    <source>
        <dbReference type="Pfam" id="PF13087"/>
    </source>
</evidence>